<reference evidence="1" key="1">
    <citation type="submission" date="2023-04" db="EMBL/GenBank/DDBJ databases">
        <title>Phytophthora fragariaefolia NBRC 109709.</title>
        <authorList>
            <person name="Ichikawa N."/>
            <person name="Sato H."/>
            <person name="Tonouchi N."/>
        </authorList>
    </citation>
    <scope>NUCLEOTIDE SEQUENCE</scope>
    <source>
        <strain evidence="1">NBRC 109709</strain>
    </source>
</reference>
<dbReference type="GO" id="GO:0032210">
    <property type="term" value="P:regulation of telomere maintenance via telomerase"/>
    <property type="evidence" value="ECO:0007669"/>
    <property type="project" value="TreeGrafter"/>
</dbReference>
<dbReference type="AlphaFoldDB" id="A0A9W6XFU5"/>
<keyword evidence="2" id="KW-1185">Reference proteome</keyword>
<dbReference type="Proteomes" id="UP001165121">
    <property type="component" value="Unassembled WGS sequence"/>
</dbReference>
<dbReference type="PANTHER" id="PTHR14513">
    <property type="entry name" value="PROTECTION OF TELOMERES 1"/>
    <property type="match status" value="1"/>
</dbReference>
<proteinExistence type="predicted"/>
<comment type="caution">
    <text evidence="1">The sequence shown here is derived from an EMBL/GenBank/DDBJ whole genome shotgun (WGS) entry which is preliminary data.</text>
</comment>
<sequence>MLQLCNFLLAPNIRLFACDIVSLADDATLPQGWALAPKLLAELRLAENFIDLVVRVLHINDSDEPTRMIIWDGSGSAAESNRTLVCTLKDHGVPVPPNGMLQEVIMSSCWTVVRDMGFIDGLLTHWCRFRNLAVGNDEPIPAGTASASEGREILRFREVTSLVLVPDFALDVKLRLSQTNRSSLRCMPGIATSGGVCQPQERHDEVPAGTNPLKVTTVIPDHIKEKVPLTPLREILRSAKAPRKFHCCGRVRNIWPTDIAKICKLKPGSQCEYIYSFAFTVEEGADSLNIIVYGKDAVSVLSYLFSYAIVLLTWLCCW</sequence>
<dbReference type="OrthoDB" id="2186770at2759"/>
<dbReference type="GO" id="GO:0016233">
    <property type="term" value="P:telomere capping"/>
    <property type="evidence" value="ECO:0007669"/>
    <property type="project" value="TreeGrafter"/>
</dbReference>
<dbReference type="GO" id="GO:0010521">
    <property type="term" value="F:telomerase inhibitor activity"/>
    <property type="evidence" value="ECO:0007669"/>
    <property type="project" value="TreeGrafter"/>
</dbReference>
<organism evidence="1 2">
    <name type="scientific">Phytophthora fragariaefolia</name>
    <dbReference type="NCBI Taxonomy" id="1490495"/>
    <lineage>
        <taxon>Eukaryota</taxon>
        <taxon>Sar</taxon>
        <taxon>Stramenopiles</taxon>
        <taxon>Oomycota</taxon>
        <taxon>Peronosporomycetes</taxon>
        <taxon>Peronosporales</taxon>
        <taxon>Peronosporaceae</taxon>
        <taxon>Phytophthora</taxon>
    </lineage>
</organism>
<protein>
    <submittedName>
        <fullName evidence="1">Unnamed protein product</fullName>
    </submittedName>
</protein>
<dbReference type="InterPro" id="IPR028389">
    <property type="entry name" value="POT1"/>
</dbReference>
<dbReference type="EMBL" id="BSXT01001031">
    <property type="protein sequence ID" value="GMF37609.1"/>
    <property type="molecule type" value="Genomic_DNA"/>
</dbReference>
<name>A0A9W6XFU5_9STRA</name>
<dbReference type="GO" id="GO:0098505">
    <property type="term" value="F:G-rich strand telomeric DNA binding"/>
    <property type="evidence" value="ECO:0007669"/>
    <property type="project" value="TreeGrafter"/>
</dbReference>
<accession>A0A9W6XFU5</accession>
<evidence type="ECO:0000313" key="1">
    <source>
        <dbReference type="EMBL" id="GMF37609.1"/>
    </source>
</evidence>
<evidence type="ECO:0000313" key="2">
    <source>
        <dbReference type="Proteomes" id="UP001165121"/>
    </source>
</evidence>
<gene>
    <name evidence="1" type="ORF">Pfra01_001058000</name>
</gene>
<dbReference type="PANTHER" id="PTHR14513:SF0">
    <property type="entry name" value="PROTECTION OF TELOMERES PROTEIN 1"/>
    <property type="match status" value="1"/>
</dbReference>
<dbReference type="GO" id="GO:0000783">
    <property type="term" value="C:nuclear telomere cap complex"/>
    <property type="evidence" value="ECO:0007669"/>
    <property type="project" value="TreeGrafter"/>
</dbReference>